<comment type="caution">
    <text evidence="1">The sequence shown here is derived from an EMBL/GenBank/DDBJ whole genome shotgun (WGS) entry which is preliminary data.</text>
</comment>
<reference evidence="1 2" key="1">
    <citation type="submission" date="2018-12" db="EMBL/GenBank/DDBJ databases">
        <authorList>
            <person name="Sun L."/>
            <person name="Chen Z."/>
        </authorList>
    </citation>
    <scope>NUCLEOTIDE SEQUENCE [LARGE SCALE GENOMIC DNA]</scope>
    <source>
        <strain evidence="1 2">DSM 15890</strain>
    </source>
</reference>
<dbReference type="RefSeq" id="WP_127191927.1">
    <property type="nucleotide sequence ID" value="NZ_RZNY01000006.1"/>
</dbReference>
<sequence length="128" mass="15149">MGNKEKIIDLWNDIDKQNWDNLFHYFSEDAIINWNNSNESFNVEEFVRANCEYPGDWAITIERLEALDNLVVSVVKVELNNSVISFRATSFFEFMEDRIVLLNEYWGDNIKPPQWRIDKKIGKAITIE</sequence>
<organism evidence="1 2">
    <name type="scientific">Paenibacillus anaericanus</name>
    <dbReference type="NCBI Taxonomy" id="170367"/>
    <lineage>
        <taxon>Bacteria</taxon>
        <taxon>Bacillati</taxon>
        <taxon>Bacillota</taxon>
        <taxon>Bacilli</taxon>
        <taxon>Bacillales</taxon>
        <taxon>Paenibacillaceae</taxon>
        <taxon>Paenibacillus</taxon>
    </lineage>
</organism>
<dbReference type="Gene3D" id="3.10.450.50">
    <property type="match status" value="1"/>
</dbReference>
<accession>A0A3S1K9L3</accession>
<dbReference type="OrthoDB" id="3824180at2"/>
<dbReference type="EMBL" id="RZNY01000006">
    <property type="protein sequence ID" value="RUT47042.1"/>
    <property type="molecule type" value="Genomic_DNA"/>
</dbReference>
<gene>
    <name evidence="1" type="ORF">EJP82_10115</name>
</gene>
<name>A0A3S1K9L3_9BACL</name>
<dbReference type="InterPro" id="IPR032710">
    <property type="entry name" value="NTF2-like_dom_sf"/>
</dbReference>
<dbReference type="SUPFAM" id="SSF54427">
    <property type="entry name" value="NTF2-like"/>
    <property type="match status" value="1"/>
</dbReference>
<evidence type="ECO:0000313" key="1">
    <source>
        <dbReference type="EMBL" id="RUT47042.1"/>
    </source>
</evidence>
<evidence type="ECO:0000313" key="2">
    <source>
        <dbReference type="Proteomes" id="UP000279446"/>
    </source>
</evidence>
<dbReference type="AlphaFoldDB" id="A0A3S1K9L3"/>
<proteinExistence type="predicted"/>
<protein>
    <submittedName>
        <fullName evidence="1">Nuclear transport factor 2 family protein</fullName>
    </submittedName>
</protein>
<keyword evidence="2" id="KW-1185">Reference proteome</keyword>
<dbReference type="Proteomes" id="UP000279446">
    <property type="component" value="Unassembled WGS sequence"/>
</dbReference>